<proteinExistence type="predicted"/>
<organism evidence="1 2">
    <name type="scientific">Eumeta variegata</name>
    <name type="common">Bagworm moth</name>
    <name type="synonym">Eumeta japonica</name>
    <dbReference type="NCBI Taxonomy" id="151549"/>
    <lineage>
        <taxon>Eukaryota</taxon>
        <taxon>Metazoa</taxon>
        <taxon>Ecdysozoa</taxon>
        <taxon>Arthropoda</taxon>
        <taxon>Hexapoda</taxon>
        <taxon>Insecta</taxon>
        <taxon>Pterygota</taxon>
        <taxon>Neoptera</taxon>
        <taxon>Endopterygota</taxon>
        <taxon>Lepidoptera</taxon>
        <taxon>Glossata</taxon>
        <taxon>Ditrysia</taxon>
        <taxon>Tineoidea</taxon>
        <taxon>Psychidae</taxon>
        <taxon>Oiketicinae</taxon>
        <taxon>Eumeta</taxon>
    </lineage>
</organism>
<dbReference type="AlphaFoldDB" id="A0A4C1V3E6"/>
<accession>A0A4C1V3E6</accession>
<name>A0A4C1V3E6_EUMVA</name>
<sequence>MVSDVSTSAFLKAFERNFIGTAVKSGTCIGTQRETGVVGTISVYEEPTTGSDSALRARLGDKLELSQSDERIYFTTKRRKLGTKTG</sequence>
<keyword evidence="2" id="KW-1185">Reference proteome</keyword>
<reference evidence="1 2" key="1">
    <citation type="journal article" date="2019" name="Commun. Biol.">
        <title>The bagworm genome reveals a unique fibroin gene that provides high tensile strength.</title>
        <authorList>
            <person name="Kono N."/>
            <person name="Nakamura H."/>
            <person name="Ohtoshi R."/>
            <person name="Tomita M."/>
            <person name="Numata K."/>
            <person name="Arakawa K."/>
        </authorList>
    </citation>
    <scope>NUCLEOTIDE SEQUENCE [LARGE SCALE GENOMIC DNA]</scope>
</reference>
<comment type="caution">
    <text evidence="1">The sequence shown here is derived from an EMBL/GenBank/DDBJ whole genome shotgun (WGS) entry which is preliminary data.</text>
</comment>
<evidence type="ECO:0000313" key="2">
    <source>
        <dbReference type="Proteomes" id="UP000299102"/>
    </source>
</evidence>
<evidence type="ECO:0000313" key="1">
    <source>
        <dbReference type="EMBL" id="GBP32745.1"/>
    </source>
</evidence>
<protein>
    <submittedName>
        <fullName evidence="1">Uncharacterized protein</fullName>
    </submittedName>
</protein>
<dbReference type="Proteomes" id="UP000299102">
    <property type="component" value="Unassembled WGS sequence"/>
</dbReference>
<dbReference type="EMBL" id="BGZK01000264">
    <property type="protein sequence ID" value="GBP32745.1"/>
    <property type="molecule type" value="Genomic_DNA"/>
</dbReference>
<gene>
    <name evidence="1" type="ORF">EVAR_18897_1</name>
</gene>